<gene>
    <name evidence="2" type="ORF">SAMN02194393_02400</name>
</gene>
<evidence type="ECO:0000259" key="1">
    <source>
        <dbReference type="Pfam" id="PF00561"/>
    </source>
</evidence>
<keyword evidence="3" id="KW-1185">Reference proteome</keyword>
<dbReference type="PANTHER" id="PTHR37946">
    <property type="entry name" value="SLL1969 PROTEIN"/>
    <property type="match status" value="1"/>
</dbReference>
<sequence>MTKISVLVHGYNKNKKDMYTLGSNLEKLGHRCIIVDLPLTYKEIDYALSVFEKNIEEILNGLRENEKINLIGHSTGGLVIRKFLLNTKYIDRINSCVLIATPNNGSELADIVAKRFKLFTSTYKTLKSLRTEYVKKIGFIKNDKIKVGAIAGNKSRLLIGRFLSGDNDGRIKTSSVHHEGLSDIIILPYGHKEIHYKWDTAKLVDAFIEKGKFPHENLKAGY</sequence>
<dbReference type="InterPro" id="IPR029058">
    <property type="entry name" value="AB_hydrolase_fold"/>
</dbReference>
<reference evidence="2 3" key="1">
    <citation type="submission" date="2017-02" db="EMBL/GenBank/DDBJ databases">
        <authorList>
            <person name="Peterson S.W."/>
        </authorList>
    </citation>
    <scope>NUCLEOTIDE SEQUENCE [LARGE SCALE GENOMIC DNA]</scope>
    <source>
        <strain evidence="2 3">M1</strain>
    </source>
</reference>
<dbReference type="Pfam" id="PF00561">
    <property type="entry name" value="Abhydrolase_1"/>
    <property type="match status" value="1"/>
</dbReference>
<feature type="domain" description="AB hydrolase-1" evidence="1">
    <location>
        <begin position="6"/>
        <end position="119"/>
    </location>
</feature>
<proteinExistence type="predicted"/>
<dbReference type="SUPFAM" id="SSF53474">
    <property type="entry name" value="alpha/beta-Hydrolases"/>
    <property type="match status" value="1"/>
</dbReference>
<dbReference type="OrthoDB" id="9775557at2"/>
<accession>A0A1T5L3E9</accession>
<dbReference type="Proteomes" id="UP000190285">
    <property type="component" value="Unassembled WGS sequence"/>
</dbReference>
<dbReference type="STRING" id="36842.SAMN02194393_02400"/>
<organism evidence="2 3">
    <name type="scientific">Maledivibacter halophilus</name>
    <dbReference type="NCBI Taxonomy" id="36842"/>
    <lineage>
        <taxon>Bacteria</taxon>
        <taxon>Bacillati</taxon>
        <taxon>Bacillota</taxon>
        <taxon>Clostridia</taxon>
        <taxon>Peptostreptococcales</taxon>
        <taxon>Caminicellaceae</taxon>
        <taxon>Maledivibacter</taxon>
    </lineage>
</organism>
<dbReference type="EMBL" id="FUZT01000005">
    <property type="protein sequence ID" value="SKC70225.1"/>
    <property type="molecule type" value="Genomic_DNA"/>
</dbReference>
<dbReference type="GO" id="GO:0016787">
    <property type="term" value="F:hydrolase activity"/>
    <property type="evidence" value="ECO:0007669"/>
    <property type="project" value="UniProtKB-KW"/>
</dbReference>
<evidence type="ECO:0000313" key="2">
    <source>
        <dbReference type="EMBL" id="SKC70225.1"/>
    </source>
</evidence>
<evidence type="ECO:0000313" key="3">
    <source>
        <dbReference type="Proteomes" id="UP000190285"/>
    </source>
</evidence>
<dbReference type="AlphaFoldDB" id="A0A1T5L3E9"/>
<protein>
    <submittedName>
        <fullName evidence="2">Alpha/beta hydrolase family protein</fullName>
    </submittedName>
</protein>
<dbReference type="Gene3D" id="3.40.50.1820">
    <property type="entry name" value="alpha/beta hydrolase"/>
    <property type="match status" value="1"/>
</dbReference>
<dbReference type="PANTHER" id="PTHR37946:SF1">
    <property type="entry name" value="SLL1969 PROTEIN"/>
    <property type="match status" value="1"/>
</dbReference>
<name>A0A1T5L3E9_9FIRM</name>
<keyword evidence="2" id="KW-0378">Hydrolase</keyword>
<dbReference type="InterPro" id="IPR000073">
    <property type="entry name" value="AB_hydrolase_1"/>
</dbReference>
<dbReference type="RefSeq" id="WP_079491902.1">
    <property type="nucleotide sequence ID" value="NZ_FUZT01000005.1"/>
</dbReference>